<gene>
    <name evidence="2" type="ORF">DT376_45580</name>
</gene>
<feature type="non-terminal residue" evidence="2">
    <location>
        <position position="76"/>
    </location>
</feature>
<dbReference type="AlphaFoldDB" id="A0A367LTC7"/>
<dbReference type="PANTHER" id="PTHR43065">
    <property type="entry name" value="SENSOR HISTIDINE KINASE"/>
    <property type="match status" value="1"/>
</dbReference>
<dbReference type="EMBL" id="QORE01004228">
    <property type="protein sequence ID" value="RCI63187.1"/>
    <property type="molecule type" value="Genomic_DNA"/>
</dbReference>
<dbReference type="Pfam" id="PF02518">
    <property type="entry name" value="HATPase_c"/>
    <property type="match status" value="1"/>
</dbReference>
<feature type="non-terminal residue" evidence="2">
    <location>
        <position position="1"/>
    </location>
</feature>
<accession>A0A367LTC7</accession>
<evidence type="ECO:0000259" key="1">
    <source>
        <dbReference type="PROSITE" id="PS50109"/>
    </source>
</evidence>
<dbReference type="InterPro" id="IPR003594">
    <property type="entry name" value="HATPase_dom"/>
</dbReference>
<dbReference type="Proteomes" id="UP000253594">
    <property type="component" value="Unassembled WGS sequence"/>
</dbReference>
<organism evidence="2 3">
    <name type="scientific">Pseudomonas aeruginosa</name>
    <dbReference type="NCBI Taxonomy" id="287"/>
    <lineage>
        <taxon>Bacteria</taxon>
        <taxon>Pseudomonadati</taxon>
        <taxon>Pseudomonadota</taxon>
        <taxon>Gammaproteobacteria</taxon>
        <taxon>Pseudomonadales</taxon>
        <taxon>Pseudomonadaceae</taxon>
        <taxon>Pseudomonas</taxon>
    </lineage>
</organism>
<protein>
    <recommendedName>
        <fullName evidence="1">Histidine kinase domain-containing protein</fullName>
    </recommendedName>
</protein>
<proteinExistence type="predicted"/>
<dbReference type="InterPro" id="IPR036890">
    <property type="entry name" value="HATPase_C_sf"/>
</dbReference>
<sequence>RMVVRGQADQLEQVIINLLANARDALLGNLGLASRRIRLEQVACREPGWVELHVHDNGGGIEPLLLERIFEPFFTT</sequence>
<name>A0A367LTC7_PSEAI</name>
<feature type="domain" description="Histidine kinase" evidence="1">
    <location>
        <begin position="1"/>
        <end position="76"/>
    </location>
</feature>
<reference evidence="2 3" key="1">
    <citation type="submission" date="2018-07" db="EMBL/GenBank/DDBJ databases">
        <title>Mechanisms of high-level aminoglycoside resistance among Gram-negative pathogens in Brazil.</title>
        <authorList>
            <person name="Ballaben A.S."/>
            <person name="Darini A.L.C."/>
            <person name="Doi Y."/>
        </authorList>
    </citation>
    <scope>NUCLEOTIDE SEQUENCE [LARGE SCALE GENOMIC DNA]</scope>
    <source>
        <strain evidence="2 3">B2-305</strain>
    </source>
</reference>
<dbReference type="InterPro" id="IPR005467">
    <property type="entry name" value="His_kinase_dom"/>
</dbReference>
<dbReference type="PROSITE" id="PS50109">
    <property type="entry name" value="HIS_KIN"/>
    <property type="match status" value="1"/>
</dbReference>
<dbReference type="Gene3D" id="3.30.565.10">
    <property type="entry name" value="Histidine kinase-like ATPase, C-terminal domain"/>
    <property type="match status" value="1"/>
</dbReference>
<evidence type="ECO:0000313" key="2">
    <source>
        <dbReference type="EMBL" id="RCI63187.1"/>
    </source>
</evidence>
<comment type="caution">
    <text evidence="2">The sequence shown here is derived from an EMBL/GenBank/DDBJ whole genome shotgun (WGS) entry which is preliminary data.</text>
</comment>
<dbReference type="PANTHER" id="PTHR43065:SF42">
    <property type="entry name" value="TWO-COMPONENT SENSOR PPRA"/>
    <property type="match status" value="1"/>
</dbReference>
<dbReference type="SUPFAM" id="SSF55874">
    <property type="entry name" value="ATPase domain of HSP90 chaperone/DNA topoisomerase II/histidine kinase"/>
    <property type="match status" value="1"/>
</dbReference>
<evidence type="ECO:0000313" key="3">
    <source>
        <dbReference type="Proteomes" id="UP000253594"/>
    </source>
</evidence>